<evidence type="ECO:0000259" key="1">
    <source>
        <dbReference type="Pfam" id="PF01850"/>
    </source>
</evidence>
<dbReference type="Gene3D" id="3.40.50.1010">
    <property type="entry name" value="5'-nuclease"/>
    <property type="match status" value="1"/>
</dbReference>
<dbReference type="AlphaFoldDB" id="A0A552G0U9"/>
<gene>
    <name evidence="2" type="ORF">EWV57_05280</name>
</gene>
<protein>
    <submittedName>
        <fullName evidence="2">Type II toxin-antitoxin system VapC family toxin</fullName>
    </submittedName>
</protein>
<proteinExistence type="predicted"/>
<dbReference type="Pfam" id="PF01850">
    <property type="entry name" value="PIN"/>
    <property type="match status" value="1"/>
</dbReference>
<accession>A0A552G0U9</accession>
<name>A0A552G0U9_MICAE</name>
<organism evidence="2 3">
    <name type="scientific">Microcystis aeruginosa Ma_QC_Ch_20071001_S25D</name>
    <dbReference type="NCBI Taxonomy" id="2486250"/>
    <lineage>
        <taxon>Bacteria</taxon>
        <taxon>Bacillati</taxon>
        <taxon>Cyanobacteriota</taxon>
        <taxon>Cyanophyceae</taxon>
        <taxon>Oscillatoriophycideae</taxon>
        <taxon>Chroococcales</taxon>
        <taxon>Microcystaceae</taxon>
        <taxon>Microcystis</taxon>
    </lineage>
</organism>
<feature type="domain" description="PIN" evidence="1">
    <location>
        <begin position="3"/>
        <end position="47"/>
    </location>
</feature>
<dbReference type="InterPro" id="IPR002716">
    <property type="entry name" value="PIN_dom"/>
</dbReference>
<dbReference type="SUPFAM" id="SSF88723">
    <property type="entry name" value="PIN domain-like"/>
    <property type="match status" value="1"/>
</dbReference>
<dbReference type="InterPro" id="IPR029060">
    <property type="entry name" value="PIN-like_dom_sf"/>
</dbReference>
<reference evidence="2 3" key="1">
    <citation type="submission" date="2019-01" db="EMBL/GenBank/DDBJ databases">
        <title>Coherence of Microcystis species and biogeography revealed through population genomics.</title>
        <authorList>
            <person name="Perez-Carrascal O.M."/>
            <person name="Terrat Y."/>
            <person name="Giani A."/>
            <person name="Fortin N."/>
            <person name="Tromas N."/>
            <person name="Shapiro B.J."/>
        </authorList>
    </citation>
    <scope>NUCLEOTIDE SEQUENCE [LARGE SCALE GENOMIC DNA]</scope>
    <source>
        <strain evidence="2">Ma_QC_Ch_20071001_S25D</strain>
    </source>
</reference>
<evidence type="ECO:0000313" key="2">
    <source>
        <dbReference type="EMBL" id="TRU52600.1"/>
    </source>
</evidence>
<dbReference type="Proteomes" id="UP000316958">
    <property type="component" value="Unassembled WGS sequence"/>
</dbReference>
<comment type="caution">
    <text evidence="2">The sequence shown here is derived from an EMBL/GenBank/DDBJ whole genome shotgun (WGS) entry which is preliminary data.</text>
</comment>
<evidence type="ECO:0000313" key="3">
    <source>
        <dbReference type="Proteomes" id="UP000316958"/>
    </source>
</evidence>
<dbReference type="EMBL" id="SFBE01000092">
    <property type="protein sequence ID" value="TRU52600.1"/>
    <property type="molecule type" value="Genomic_DNA"/>
</dbReference>
<sequence length="61" mass="6926">MSFEIALYAGEIRVKLRTQGKTRSEADMLISATAKIHKLTLVTHNIRDFEGCEILLFNPFS</sequence>